<dbReference type="PANTHER" id="PTHR34580:SF1">
    <property type="entry name" value="PROTEIN PAFC"/>
    <property type="match status" value="1"/>
</dbReference>
<dbReference type="PROSITE" id="PS52050">
    <property type="entry name" value="WYL"/>
    <property type="match status" value="1"/>
</dbReference>
<dbReference type="InterPro" id="IPR036390">
    <property type="entry name" value="WH_DNA-bd_sf"/>
</dbReference>
<keyword evidence="1" id="KW-0805">Transcription regulation</keyword>
<proteinExistence type="predicted"/>
<dbReference type="Pfam" id="PF25583">
    <property type="entry name" value="WCX"/>
    <property type="match status" value="1"/>
</dbReference>
<accession>A0AB73T5U5</accession>
<dbReference type="InterPro" id="IPR001034">
    <property type="entry name" value="DeoR_HTH"/>
</dbReference>
<sequence length="298" mass="34507">MKESRLFRIVYYLLDKGHATAPELAEKFEVSIRTIYRDIDVISSAGIPVYVTTGRNGGIEILDSYVLEKSIFSDKEKQDIMAALQSLAVIDNTYEKEILIKLSALFNIRSENWFEVDFSRWGGKTQDNDKFELLKAAVIGHQAVSITYVSSYGTQSQRKIHPLKLLYKSKEWYIKAYCTYKQDFRIFKFNRITDLALLDEHFTPVDFPDLQDDPKGTYNRIIIKFSKEMAYRVYDEFEAENIGKQKDGSLIVSAEMPEDSWLIGYLLSFGTQAEVLEPAYLRKVLSNEARKIYEMNKP</sequence>
<dbReference type="GO" id="GO:0003700">
    <property type="term" value="F:DNA-binding transcription factor activity"/>
    <property type="evidence" value="ECO:0007669"/>
    <property type="project" value="InterPro"/>
</dbReference>
<dbReference type="PIRSF" id="PIRSF016838">
    <property type="entry name" value="PafC"/>
    <property type="match status" value="1"/>
</dbReference>
<protein>
    <submittedName>
        <fullName evidence="4">DNA-binding transcriptional regulator YafY</fullName>
    </submittedName>
</protein>
<dbReference type="Proteomes" id="UP000245412">
    <property type="component" value="Unassembled WGS sequence"/>
</dbReference>
<keyword evidence="5" id="KW-1185">Reference proteome</keyword>
<evidence type="ECO:0000259" key="3">
    <source>
        <dbReference type="PROSITE" id="PS51000"/>
    </source>
</evidence>
<dbReference type="InterPro" id="IPR057727">
    <property type="entry name" value="WCX_dom"/>
</dbReference>
<dbReference type="Gene3D" id="1.10.10.10">
    <property type="entry name" value="Winged helix-like DNA-binding domain superfamily/Winged helix DNA-binding domain"/>
    <property type="match status" value="1"/>
</dbReference>
<dbReference type="PROSITE" id="PS51000">
    <property type="entry name" value="HTH_DEOR_2"/>
    <property type="match status" value="1"/>
</dbReference>
<dbReference type="InterPro" id="IPR051534">
    <property type="entry name" value="CBASS_pafABC_assoc_protein"/>
</dbReference>
<organism evidence="4 5">
    <name type="scientific">Murimonas intestini</name>
    <dbReference type="NCBI Taxonomy" id="1337051"/>
    <lineage>
        <taxon>Bacteria</taxon>
        <taxon>Bacillati</taxon>
        <taxon>Bacillota</taxon>
        <taxon>Clostridia</taxon>
        <taxon>Lachnospirales</taxon>
        <taxon>Lachnospiraceae</taxon>
        <taxon>Murimonas</taxon>
    </lineage>
</organism>
<evidence type="ECO:0000256" key="2">
    <source>
        <dbReference type="ARBA" id="ARBA00023163"/>
    </source>
</evidence>
<keyword evidence="2" id="KW-0804">Transcription</keyword>
<gene>
    <name evidence="4" type="ORF">C7383_104145</name>
</gene>
<dbReference type="SUPFAM" id="SSF46785">
    <property type="entry name" value="Winged helix' DNA-binding domain"/>
    <property type="match status" value="1"/>
</dbReference>
<evidence type="ECO:0000256" key="1">
    <source>
        <dbReference type="ARBA" id="ARBA00023015"/>
    </source>
</evidence>
<dbReference type="Pfam" id="PF13280">
    <property type="entry name" value="WYL"/>
    <property type="match status" value="1"/>
</dbReference>
<keyword evidence="4" id="KW-0238">DNA-binding</keyword>
<evidence type="ECO:0000313" key="4">
    <source>
        <dbReference type="EMBL" id="PWJ76699.1"/>
    </source>
</evidence>
<dbReference type="Pfam" id="PF08279">
    <property type="entry name" value="HTH_11"/>
    <property type="match status" value="1"/>
</dbReference>
<dbReference type="PANTHER" id="PTHR34580">
    <property type="match status" value="1"/>
</dbReference>
<dbReference type="InterPro" id="IPR036388">
    <property type="entry name" value="WH-like_DNA-bd_sf"/>
</dbReference>
<feature type="domain" description="HTH deoR-type" evidence="3">
    <location>
        <begin position="2"/>
        <end position="61"/>
    </location>
</feature>
<dbReference type="GO" id="GO:0003677">
    <property type="term" value="F:DNA binding"/>
    <property type="evidence" value="ECO:0007669"/>
    <property type="project" value="UniProtKB-KW"/>
</dbReference>
<dbReference type="AlphaFoldDB" id="A0AB73T5U5"/>
<name>A0AB73T5U5_9FIRM</name>
<dbReference type="InterPro" id="IPR026881">
    <property type="entry name" value="WYL_dom"/>
</dbReference>
<dbReference type="InterPro" id="IPR013196">
    <property type="entry name" value="HTH_11"/>
</dbReference>
<dbReference type="RefSeq" id="WP_109625844.1">
    <property type="nucleotide sequence ID" value="NZ_JANKBI010000008.1"/>
</dbReference>
<evidence type="ECO:0000313" key="5">
    <source>
        <dbReference type="Proteomes" id="UP000245412"/>
    </source>
</evidence>
<dbReference type="InterPro" id="IPR028349">
    <property type="entry name" value="PafC-like"/>
</dbReference>
<comment type="caution">
    <text evidence="4">The sequence shown here is derived from an EMBL/GenBank/DDBJ whole genome shotgun (WGS) entry which is preliminary data.</text>
</comment>
<reference evidence="4 5" key="1">
    <citation type="submission" date="2018-05" db="EMBL/GenBank/DDBJ databases">
        <authorList>
            <person name="Goeker M."/>
            <person name="Huntemann M."/>
            <person name="Clum A."/>
            <person name="Pillay M."/>
            <person name="Palaniappan K."/>
            <person name="Varghese N."/>
            <person name="Mikhailova N."/>
            <person name="Stamatis D."/>
            <person name="Reddy T."/>
            <person name="Daum C."/>
            <person name="Shapiro N."/>
            <person name="Ivanova N."/>
            <person name="Kyrpides N."/>
            <person name="Woyke T."/>
        </authorList>
    </citation>
    <scope>NUCLEOTIDE SEQUENCE [LARGE SCALE GENOMIC DNA]</scope>
    <source>
        <strain evidence="4 5">DSM 26524</strain>
    </source>
</reference>
<dbReference type="EMBL" id="QGGY01000004">
    <property type="protein sequence ID" value="PWJ76699.1"/>
    <property type="molecule type" value="Genomic_DNA"/>
</dbReference>